<dbReference type="EMBL" id="JAUKPO010000013">
    <property type="protein sequence ID" value="MDO1448734.1"/>
    <property type="molecule type" value="Genomic_DNA"/>
</dbReference>
<organism evidence="8 9">
    <name type="scientific">Rhodocytophaga aerolata</name>
    <dbReference type="NCBI Taxonomy" id="455078"/>
    <lineage>
        <taxon>Bacteria</taxon>
        <taxon>Pseudomonadati</taxon>
        <taxon>Bacteroidota</taxon>
        <taxon>Cytophagia</taxon>
        <taxon>Cytophagales</taxon>
        <taxon>Rhodocytophagaceae</taxon>
        <taxon>Rhodocytophaga</taxon>
    </lineage>
</organism>
<dbReference type="InterPro" id="IPR011010">
    <property type="entry name" value="DNA_brk_join_enz"/>
</dbReference>
<dbReference type="CDD" id="cd00397">
    <property type="entry name" value="DNA_BRE_C"/>
    <property type="match status" value="1"/>
</dbReference>
<comment type="caution">
    <text evidence="8">The sequence shown here is derived from an EMBL/GenBank/DDBJ whole genome shotgun (WGS) entry which is preliminary data.</text>
</comment>
<accession>A0ABT8RBN3</accession>
<keyword evidence="2" id="KW-0229">DNA integration</keyword>
<dbReference type="InterPro" id="IPR050090">
    <property type="entry name" value="Tyrosine_recombinase_XerCD"/>
</dbReference>
<feature type="domain" description="Core-binding (CB)" evidence="7">
    <location>
        <begin position="99"/>
        <end position="180"/>
    </location>
</feature>
<evidence type="ECO:0000313" key="9">
    <source>
        <dbReference type="Proteomes" id="UP001168528"/>
    </source>
</evidence>
<dbReference type="PANTHER" id="PTHR30349">
    <property type="entry name" value="PHAGE INTEGRASE-RELATED"/>
    <property type="match status" value="1"/>
</dbReference>
<dbReference type="Pfam" id="PF00589">
    <property type="entry name" value="Phage_integrase"/>
    <property type="match status" value="1"/>
</dbReference>
<proteinExistence type="inferred from homology"/>
<dbReference type="PANTHER" id="PTHR30349:SF41">
    <property type="entry name" value="INTEGRASE_RECOMBINASE PROTEIN MJ0367-RELATED"/>
    <property type="match status" value="1"/>
</dbReference>
<dbReference type="SUPFAM" id="SSF56349">
    <property type="entry name" value="DNA breaking-rejoining enzymes"/>
    <property type="match status" value="1"/>
</dbReference>
<dbReference type="InterPro" id="IPR025269">
    <property type="entry name" value="SAM-like_dom"/>
</dbReference>
<evidence type="ECO:0000313" key="8">
    <source>
        <dbReference type="EMBL" id="MDO1448734.1"/>
    </source>
</evidence>
<reference evidence="8" key="1">
    <citation type="submission" date="2023-07" db="EMBL/GenBank/DDBJ databases">
        <title>The genome sequence of Rhodocytophaga aerolata KACC 12507.</title>
        <authorList>
            <person name="Zhang X."/>
        </authorList>
    </citation>
    <scope>NUCLEOTIDE SEQUENCE</scope>
    <source>
        <strain evidence="8">KACC 12507</strain>
    </source>
</reference>
<name>A0ABT8RBN3_9BACT</name>
<gene>
    <name evidence="8" type="ORF">Q0590_20825</name>
</gene>
<evidence type="ECO:0000256" key="5">
    <source>
        <dbReference type="PROSITE-ProRule" id="PRU01248"/>
    </source>
</evidence>
<evidence type="ECO:0000256" key="3">
    <source>
        <dbReference type="ARBA" id="ARBA00023125"/>
    </source>
</evidence>
<dbReference type="InterPro" id="IPR044068">
    <property type="entry name" value="CB"/>
</dbReference>
<dbReference type="Pfam" id="PF13102">
    <property type="entry name" value="Phage_int_SAM_5"/>
    <property type="match status" value="1"/>
</dbReference>
<evidence type="ECO:0000256" key="4">
    <source>
        <dbReference type="ARBA" id="ARBA00023172"/>
    </source>
</evidence>
<comment type="similarity">
    <text evidence="1">Belongs to the 'phage' integrase family.</text>
</comment>
<dbReference type="InterPro" id="IPR013762">
    <property type="entry name" value="Integrase-like_cat_sf"/>
</dbReference>
<feature type="domain" description="Tyr recombinase" evidence="6">
    <location>
        <begin position="191"/>
        <end position="382"/>
    </location>
</feature>
<dbReference type="RefSeq" id="WP_302039533.1">
    <property type="nucleotide sequence ID" value="NZ_JAUKPO010000013.1"/>
</dbReference>
<dbReference type="Gene3D" id="1.10.443.10">
    <property type="entry name" value="Intergrase catalytic core"/>
    <property type="match status" value="1"/>
</dbReference>
<keyword evidence="4" id="KW-0233">DNA recombination</keyword>
<keyword evidence="9" id="KW-1185">Reference proteome</keyword>
<dbReference type="Proteomes" id="UP001168528">
    <property type="component" value="Unassembled WGS sequence"/>
</dbReference>
<protein>
    <submittedName>
        <fullName evidence="8">Tyrosine-type recombinase/integrase</fullName>
    </submittedName>
</protein>
<dbReference type="InterPro" id="IPR002104">
    <property type="entry name" value="Integrase_catalytic"/>
</dbReference>
<sequence length="386" mass="45387">MNSNSHDKSYQVARLVNRKGDLDKRWYVEYYAWNADKSELQRKQLFAPSALKTANAREEWAREVIKEIQEKADAGHTFKPLTVKTAHISAPRFTFAQGIESAIVTKLNSDRNRTVQTYRSFLNIFKDWVNRTDFANTPITEVNEEHIILFLNWLKIEKGIGNTTYNNYLQRLTTAFNILIRQEVLKENPCHAVEILPEESCKNVALNFHQRLTIEKYLLDNNLPLYKFTRFLYFTFLRPSELVQLKIKDFDLKNKQILVPAEISTNRKEEPVTIPKLLLAEIAPMRLDKYDPDDYVFSRNLLPGRHKIYPTYVSEMHRKVLQACGIKQKDVTLYSWRHTGVVNAYKAGIDIKTLQIHIRHQNMEMTNSYLERLGLGLKHELEQREW</sequence>
<evidence type="ECO:0000259" key="7">
    <source>
        <dbReference type="PROSITE" id="PS51900"/>
    </source>
</evidence>
<dbReference type="InterPro" id="IPR010998">
    <property type="entry name" value="Integrase_recombinase_N"/>
</dbReference>
<evidence type="ECO:0000256" key="2">
    <source>
        <dbReference type="ARBA" id="ARBA00022908"/>
    </source>
</evidence>
<evidence type="ECO:0000256" key="1">
    <source>
        <dbReference type="ARBA" id="ARBA00008857"/>
    </source>
</evidence>
<evidence type="ECO:0000259" key="6">
    <source>
        <dbReference type="PROSITE" id="PS51898"/>
    </source>
</evidence>
<dbReference type="PROSITE" id="PS51898">
    <property type="entry name" value="TYR_RECOMBINASE"/>
    <property type="match status" value="1"/>
</dbReference>
<keyword evidence="3 5" id="KW-0238">DNA-binding</keyword>
<dbReference type="Gene3D" id="1.10.150.130">
    <property type="match status" value="1"/>
</dbReference>
<dbReference type="PROSITE" id="PS51900">
    <property type="entry name" value="CB"/>
    <property type="match status" value="1"/>
</dbReference>